<feature type="compositionally biased region" description="Basic and acidic residues" evidence="6">
    <location>
        <begin position="1"/>
        <end position="13"/>
    </location>
</feature>
<reference evidence="7" key="1">
    <citation type="submission" date="2018-05" db="EMBL/GenBank/DDBJ databases">
        <authorList>
            <person name="Lanie J.A."/>
            <person name="Ng W.-L."/>
            <person name="Kazmierczak K.M."/>
            <person name="Andrzejewski T.M."/>
            <person name="Davidsen T.M."/>
            <person name="Wayne K.J."/>
            <person name="Tettelin H."/>
            <person name="Glass J.I."/>
            <person name="Rusch D."/>
            <person name="Podicherti R."/>
            <person name="Tsui H.-C.T."/>
            <person name="Winkler M.E."/>
        </authorList>
    </citation>
    <scope>NUCLEOTIDE SEQUENCE</scope>
</reference>
<dbReference type="Pfam" id="PF03852">
    <property type="entry name" value="Vsr"/>
    <property type="match status" value="1"/>
</dbReference>
<dbReference type="InterPro" id="IPR004603">
    <property type="entry name" value="DNA_mismatch_endonuc_vsr"/>
</dbReference>
<dbReference type="Gene3D" id="3.40.960.10">
    <property type="entry name" value="VSR Endonuclease"/>
    <property type="match status" value="1"/>
</dbReference>
<sequence length="108" mass="12844">MSKTKQKNEKKWIAPEGSWASDEGTRKSMQGNKSRDTKPELRVRSLLHRQGLRYRVCQRPEKTIRRTADIVFRKAKIAVNIDGCFWHGCPAHYKEPTRNRDYWRTKIE</sequence>
<evidence type="ECO:0000256" key="3">
    <source>
        <dbReference type="ARBA" id="ARBA00022763"/>
    </source>
</evidence>
<keyword evidence="3" id="KW-0227">DNA damage</keyword>
<accession>A0A382NHK8</accession>
<keyword evidence="4" id="KW-0378">Hydrolase</keyword>
<evidence type="ECO:0000256" key="4">
    <source>
        <dbReference type="ARBA" id="ARBA00022801"/>
    </source>
</evidence>
<keyword evidence="5" id="KW-0234">DNA repair</keyword>
<feature type="non-terminal residue" evidence="7">
    <location>
        <position position="108"/>
    </location>
</feature>
<evidence type="ECO:0000256" key="5">
    <source>
        <dbReference type="ARBA" id="ARBA00023204"/>
    </source>
</evidence>
<evidence type="ECO:0008006" key="8">
    <source>
        <dbReference type="Google" id="ProtNLM"/>
    </source>
</evidence>
<dbReference type="SUPFAM" id="SSF52980">
    <property type="entry name" value="Restriction endonuclease-like"/>
    <property type="match status" value="1"/>
</dbReference>
<protein>
    <recommendedName>
        <fullName evidence="8">Very short patch repair endonuclease</fullName>
    </recommendedName>
</protein>
<dbReference type="GO" id="GO:0004519">
    <property type="term" value="F:endonuclease activity"/>
    <property type="evidence" value="ECO:0007669"/>
    <property type="project" value="UniProtKB-KW"/>
</dbReference>
<proteinExistence type="predicted"/>
<keyword evidence="2" id="KW-0255">Endonuclease</keyword>
<dbReference type="GO" id="GO:0006298">
    <property type="term" value="P:mismatch repair"/>
    <property type="evidence" value="ECO:0007669"/>
    <property type="project" value="InterPro"/>
</dbReference>
<name>A0A382NHK8_9ZZZZ</name>
<keyword evidence="1" id="KW-0540">Nuclease</keyword>
<dbReference type="AlphaFoldDB" id="A0A382NHK8"/>
<evidence type="ECO:0000313" key="7">
    <source>
        <dbReference type="EMBL" id="SVC60679.1"/>
    </source>
</evidence>
<evidence type="ECO:0000256" key="6">
    <source>
        <dbReference type="SAM" id="MobiDB-lite"/>
    </source>
</evidence>
<evidence type="ECO:0000256" key="1">
    <source>
        <dbReference type="ARBA" id="ARBA00022722"/>
    </source>
</evidence>
<dbReference type="GO" id="GO:0016787">
    <property type="term" value="F:hydrolase activity"/>
    <property type="evidence" value="ECO:0007669"/>
    <property type="project" value="UniProtKB-KW"/>
</dbReference>
<dbReference type="EMBL" id="UINC01100542">
    <property type="protein sequence ID" value="SVC60679.1"/>
    <property type="molecule type" value="Genomic_DNA"/>
</dbReference>
<evidence type="ECO:0000256" key="2">
    <source>
        <dbReference type="ARBA" id="ARBA00022759"/>
    </source>
</evidence>
<dbReference type="InterPro" id="IPR011335">
    <property type="entry name" value="Restrct_endonuc-II-like"/>
</dbReference>
<gene>
    <name evidence="7" type="ORF">METZ01_LOCUS313533</name>
</gene>
<feature type="region of interest" description="Disordered" evidence="6">
    <location>
        <begin position="1"/>
        <end position="40"/>
    </location>
</feature>
<organism evidence="7">
    <name type="scientific">marine metagenome</name>
    <dbReference type="NCBI Taxonomy" id="408172"/>
    <lineage>
        <taxon>unclassified sequences</taxon>
        <taxon>metagenomes</taxon>
        <taxon>ecological metagenomes</taxon>
    </lineage>
</organism>